<evidence type="ECO:0008006" key="4">
    <source>
        <dbReference type="Google" id="ProtNLM"/>
    </source>
</evidence>
<dbReference type="OrthoDB" id="412788at2759"/>
<proteinExistence type="inferred from homology"/>
<dbReference type="NCBIfam" id="NF041278">
    <property type="entry name" value="CmcJ_NvfI_EfuI"/>
    <property type="match status" value="1"/>
</dbReference>
<dbReference type="PANTHER" id="PTHR34598">
    <property type="entry name" value="BLL6449 PROTEIN"/>
    <property type="match status" value="1"/>
</dbReference>
<dbReference type="InterPro" id="IPR044053">
    <property type="entry name" value="AsaB-like"/>
</dbReference>
<name>A0A3N4I5V9_ASCIM</name>
<accession>A0A3N4I5V9</accession>
<protein>
    <recommendedName>
        <fullName evidence="4">Methyltransferase</fullName>
    </recommendedName>
</protein>
<keyword evidence="3" id="KW-1185">Reference proteome</keyword>
<gene>
    <name evidence="2" type="ORF">BJ508DRAFT_378990</name>
</gene>
<reference evidence="2 3" key="1">
    <citation type="journal article" date="2018" name="Nat. Ecol. Evol.">
        <title>Pezizomycetes genomes reveal the molecular basis of ectomycorrhizal truffle lifestyle.</title>
        <authorList>
            <person name="Murat C."/>
            <person name="Payen T."/>
            <person name="Noel B."/>
            <person name="Kuo A."/>
            <person name="Morin E."/>
            <person name="Chen J."/>
            <person name="Kohler A."/>
            <person name="Krizsan K."/>
            <person name="Balestrini R."/>
            <person name="Da Silva C."/>
            <person name="Montanini B."/>
            <person name="Hainaut M."/>
            <person name="Levati E."/>
            <person name="Barry K.W."/>
            <person name="Belfiori B."/>
            <person name="Cichocki N."/>
            <person name="Clum A."/>
            <person name="Dockter R.B."/>
            <person name="Fauchery L."/>
            <person name="Guy J."/>
            <person name="Iotti M."/>
            <person name="Le Tacon F."/>
            <person name="Lindquist E.A."/>
            <person name="Lipzen A."/>
            <person name="Malagnac F."/>
            <person name="Mello A."/>
            <person name="Molinier V."/>
            <person name="Miyauchi S."/>
            <person name="Poulain J."/>
            <person name="Riccioni C."/>
            <person name="Rubini A."/>
            <person name="Sitrit Y."/>
            <person name="Splivallo R."/>
            <person name="Traeger S."/>
            <person name="Wang M."/>
            <person name="Zifcakova L."/>
            <person name="Wipf D."/>
            <person name="Zambonelli A."/>
            <person name="Paolocci F."/>
            <person name="Nowrousian M."/>
            <person name="Ottonello S."/>
            <person name="Baldrian P."/>
            <person name="Spatafora J.W."/>
            <person name="Henrissat B."/>
            <person name="Nagy L.G."/>
            <person name="Aury J.M."/>
            <person name="Wincker P."/>
            <person name="Grigoriev I.V."/>
            <person name="Bonfante P."/>
            <person name="Martin F.M."/>
        </authorList>
    </citation>
    <scope>NUCLEOTIDE SEQUENCE [LARGE SCALE GENOMIC DNA]</scope>
    <source>
        <strain evidence="2 3">RN42</strain>
    </source>
</reference>
<evidence type="ECO:0000313" key="2">
    <source>
        <dbReference type="EMBL" id="RPA77244.1"/>
    </source>
</evidence>
<dbReference type="EMBL" id="ML119729">
    <property type="protein sequence ID" value="RPA77244.1"/>
    <property type="molecule type" value="Genomic_DNA"/>
</dbReference>
<dbReference type="GO" id="GO:0016491">
    <property type="term" value="F:oxidoreductase activity"/>
    <property type="evidence" value="ECO:0007669"/>
    <property type="project" value="InterPro"/>
</dbReference>
<sequence length="317" mass="36163">MHPNLDDYDLPANIAAISYILPSEAYSQYPGHPYEVCPDAVYPPKNVTAITNLEFTPPIATQLHDLRGYEDLVEFDEDTVFGLLKTGGANRRRNMPDVIRDAPEGPDRTQEAKEWISEIMIPFLTESMGAEKVFCYNVAFRHNVREPGSDLNGYPCGSTTQSATLNPHADHTTEGGLRRIRYELPHSDLKKYDSPSCRLRVVNAWVPLVDTVQDAPLAFCDPRSVDPKDLILSKRYTGAYTGELWYLAHNPDQKWYWLSEQKPDEIFVFQTFDTKNEKRRLSDRKFVAHSAFINPKAPTNAPPRRSLEARFIVMSKR</sequence>
<comment type="similarity">
    <text evidence="1">Belongs to the asaB hydroxylase/desaturase family.</text>
</comment>
<evidence type="ECO:0000313" key="3">
    <source>
        <dbReference type="Proteomes" id="UP000275078"/>
    </source>
</evidence>
<organism evidence="2 3">
    <name type="scientific">Ascobolus immersus RN42</name>
    <dbReference type="NCBI Taxonomy" id="1160509"/>
    <lineage>
        <taxon>Eukaryota</taxon>
        <taxon>Fungi</taxon>
        <taxon>Dikarya</taxon>
        <taxon>Ascomycota</taxon>
        <taxon>Pezizomycotina</taxon>
        <taxon>Pezizomycetes</taxon>
        <taxon>Pezizales</taxon>
        <taxon>Ascobolaceae</taxon>
        <taxon>Ascobolus</taxon>
    </lineage>
</organism>
<dbReference type="Proteomes" id="UP000275078">
    <property type="component" value="Unassembled WGS sequence"/>
</dbReference>
<dbReference type="STRING" id="1160509.A0A3N4I5V9"/>
<evidence type="ECO:0000256" key="1">
    <source>
        <dbReference type="ARBA" id="ARBA00023604"/>
    </source>
</evidence>
<dbReference type="AlphaFoldDB" id="A0A3N4I5V9"/>
<dbReference type="PANTHER" id="PTHR34598:SF3">
    <property type="entry name" value="OXIDOREDUCTASE AN1597"/>
    <property type="match status" value="1"/>
</dbReference>